<dbReference type="InterPro" id="IPR000182">
    <property type="entry name" value="GNAT_dom"/>
</dbReference>
<evidence type="ECO:0000313" key="3">
    <source>
        <dbReference type="Proteomes" id="UP000825123"/>
    </source>
</evidence>
<dbReference type="GO" id="GO:0016747">
    <property type="term" value="F:acyltransferase activity, transferring groups other than amino-acyl groups"/>
    <property type="evidence" value="ECO:0007669"/>
    <property type="project" value="InterPro"/>
</dbReference>
<dbReference type="AlphaFoldDB" id="A0A8D5U5E8"/>
<dbReference type="KEGG" id="csty:KN1_05130"/>
<evidence type="ECO:0000259" key="1">
    <source>
        <dbReference type="PROSITE" id="PS51186"/>
    </source>
</evidence>
<keyword evidence="3" id="KW-1185">Reference proteome</keyword>
<dbReference type="EMBL" id="AP024597">
    <property type="protein sequence ID" value="BCU69216.1"/>
    <property type="molecule type" value="Genomic_DNA"/>
</dbReference>
<dbReference type="CDD" id="cd04301">
    <property type="entry name" value="NAT_SF"/>
    <property type="match status" value="1"/>
</dbReference>
<dbReference type="SUPFAM" id="SSF55729">
    <property type="entry name" value="Acyl-CoA N-acyltransferases (Nat)"/>
    <property type="match status" value="1"/>
</dbReference>
<dbReference type="PANTHER" id="PTHR43072">
    <property type="entry name" value="N-ACETYLTRANSFERASE"/>
    <property type="match status" value="1"/>
</dbReference>
<evidence type="ECO:0000313" key="2">
    <source>
        <dbReference type="EMBL" id="BCU69216.1"/>
    </source>
</evidence>
<dbReference type="Gene3D" id="3.40.630.30">
    <property type="match status" value="1"/>
</dbReference>
<dbReference type="PROSITE" id="PS51186">
    <property type="entry name" value="GNAT"/>
    <property type="match status" value="1"/>
</dbReference>
<feature type="domain" description="N-acetyltransferase" evidence="1">
    <location>
        <begin position="7"/>
        <end position="150"/>
    </location>
</feature>
<dbReference type="InterPro" id="IPR016181">
    <property type="entry name" value="Acyl_CoA_acyltransferase"/>
</dbReference>
<reference evidence="2 3" key="1">
    <citation type="submission" date="2021-04" db="EMBL/GenBank/DDBJ databases">
        <title>Complete genome sequence of Stygiolobus sp. KN-1.</title>
        <authorList>
            <person name="Nakamura K."/>
            <person name="Sakai H."/>
            <person name="Kurosawa N."/>
        </authorList>
    </citation>
    <scope>NUCLEOTIDE SEQUENCE [LARGE SCALE GENOMIC DNA]</scope>
    <source>
        <strain evidence="2 3">KN-1</strain>
    </source>
</reference>
<dbReference type="Proteomes" id="UP000825123">
    <property type="component" value="Chromosome"/>
</dbReference>
<sequence>MSLELQVNYRKAEEKDWKKVLELYNCLSAEDLYLRFFSYHKLSEEEAKKIVSGGDHYTIIVELGDKIIGEGTIYTDGEFALVVHPDYRRLGIGTEIVKRLIEVAKEKKFCGVKFYTLPDNYPMIRIGKKLGFTITEDSDEVFGYLKLNCN</sequence>
<protein>
    <submittedName>
        <fullName evidence="2">N-acetyltransferase</fullName>
    </submittedName>
</protein>
<organism evidence="2 3">
    <name type="scientific">Stygiolobus caldivivus</name>
    <dbReference type="NCBI Taxonomy" id="2824673"/>
    <lineage>
        <taxon>Archaea</taxon>
        <taxon>Thermoproteota</taxon>
        <taxon>Thermoprotei</taxon>
        <taxon>Sulfolobales</taxon>
        <taxon>Sulfolobaceae</taxon>
        <taxon>Stygiolobus</taxon>
    </lineage>
</organism>
<dbReference type="Pfam" id="PF00583">
    <property type="entry name" value="Acetyltransf_1"/>
    <property type="match status" value="1"/>
</dbReference>
<proteinExistence type="predicted"/>
<accession>A0A8D5U5E8</accession>
<name>A0A8D5U5E8_9CREN</name>
<gene>
    <name evidence="2" type="ORF">KN1_05130</name>
</gene>